<dbReference type="GO" id="GO:0016491">
    <property type="term" value="F:oxidoreductase activity"/>
    <property type="evidence" value="ECO:0007669"/>
    <property type="project" value="InterPro"/>
</dbReference>
<evidence type="ECO:0000313" key="3">
    <source>
        <dbReference type="Proteomes" id="UP000326936"/>
    </source>
</evidence>
<evidence type="ECO:0000313" key="2">
    <source>
        <dbReference type="EMBL" id="QFT27696.1"/>
    </source>
</evidence>
<dbReference type="EMBL" id="CP045351">
    <property type="protein sequence ID" value="QFT27696.1"/>
    <property type="molecule type" value="Genomic_DNA"/>
</dbReference>
<dbReference type="Pfam" id="PF01323">
    <property type="entry name" value="DSBA"/>
    <property type="match status" value="1"/>
</dbReference>
<accession>A0A5P9CNA7</accession>
<dbReference type="PANTHER" id="PTHR13887">
    <property type="entry name" value="GLUTATHIONE S-TRANSFERASE KAPPA"/>
    <property type="match status" value="1"/>
</dbReference>
<gene>
    <name evidence="2" type="ORF">FIV01_15015</name>
</gene>
<dbReference type="KEGG" id="vaq:FIV01_15015"/>
<dbReference type="Gene3D" id="3.40.30.10">
    <property type="entry name" value="Glutaredoxin"/>
    <property type="match status" value="1"/>
</dbReference>
<dbReference type="AlphaFoldDB" id="A0A5P9CNA7"/>
<dbReference type="InterPro" id="IPR036249">
    <property type="entry name" value="Thioredoxin-like_sf"/>
</dbReference>
<feature type="domain" description="DSBA-like thioredoxin" evidence="1">
    <location>
        <begin position="7"/>
        <end position="208"/>
    </location>
</feature>
<protein>
    <submittedName>
        <fullName evidence="2">DSBA-like thioredoxin domain protein</fullName>
    </submittedName>
</protein>
<organism evidence="2 3">
    <name type="scientific">Vibrio aquimaris</name>
    <dbReference type="NCBI Taxonomy" id="2587862"/>
    <lineage>
        <taxon>Bacteria</taxon>
        <taxon>Pseudomonadati</taxon>
        <taxon>Pseudomonadota</taxon>
        <taxon>Gammaproteobacteria</taxon>
        <taxon>Vibrionales</taxon>
        <taxon>Vibrionaceae</taxon>
        <taxon>Vibrio</taxon>
    </lineage>
</organism>
<sequence>MIKTIRIDLISDIVCPWCIIGYKNLEHALSKLSDSLKADIYWHPFELNPMMKSEGENLREHIAEKYGTSLEASIAARQTISELGQDLGFEFKFSDDMRIYNTRKAHQLLLWAQSESLQLDLEMALFQAYFTQRQDISNTTVLLNIAESLGLERNVCELVLQDESWAEAVSSTEYQWLEAGINAVPAMIIDKKHLISGAQPNEILVEALIEIARL</sequence>
<reference evidence="2 3" key="1">
    <citation type="submission" date="2019-10" db="EMBL/GenBank/DDBJ databases">
        <title>Complete genome sequence of Vibrio sp. strain THAF100, isolated from non-filtered water from the water column of tank 6 of a marine aquarium containing stony-coral fragments. Water maintained at 26 degree C.</title>
        <authorList>
            <person name="Ruckert C."/>
            <person name="Franco A."/>
            <person name="Kalinowski J."/>
            <person name="Glaeser S."/>
        </authorList>
    </citation>
    <scope>NUCLEOTIDE SEQUENCE [LARGE SCALE GENOMIC DNA]</scope>
    <source>
        <strain evidence="2 3">THAF100</strain>
        <plasmid evidence="3">pthaf100_a</plasmid>
    </source>
</reference>
<dbReference type="CDD" id="cd03024">
    <property type="entry name" value="DsbA_FrnE"/>
    <property type="match status" value="1"/>
</dbReference>
<evidence type="ECO:0000259" key="1">
    <source>
        <dbReference type="Pfam" id="PF01323"/>
    </source>
</evidence>
<proteinExistence type="predicted"/>
<name>A0A5P9CNA7_9VIBR</name>
<geneLocation type="plasmid" evidence="3">
    <name>pthaf100_a</name>
</geneLocation>
<dbReference type="RefSeq" id="WP_172971855.1">
    <property type="nucleotide sequence ID" value="NZ_CBCSDK010000012.1"/>
</dbReference>
<dbReference type="PANTHER" id="PTHR13887:SF41">
    <property type="entry name" value="THIOREDOXIN SUPERFAMILY PROTEIN"/>
    <property type="match status" value="1"/>
</dbReference>
<dbReference type="InterPro" id="IPR001853">
    <property type="entry name" value="DSBA-like_thioredoxin_dom"/>
</dbReference>
<dbReference type="SUPFAM" id="SSF52833">
    <property type="entry name" value="Thioredoxin-like"/>
    <property type="match status" value="1"/>
</dbReference>
<keyword evidence="3" id="KW-1185">Reference proteome</keyword>
<keyword evidence="2" id="KW-0614">Plasmid</keyword>
<dbReference type="Proteomes" id="UP000326936">
    <property type="component" value="Plasmid pTHAF100_a"/>
</dbReference>